<dbReference type="Gene3D" id="3.90.550.10">
    <property type="entry name" value="Spore Coat Polysaccharide Biosynthesis Protein SpsA, Chain A"/>
    <property type="match status" value="1"/>
</dbReference>
<reference evidence="2 3" key="1">
    <citation type="submission" date="2016-01" db="EMBL/GenBank/DDBJ databases">
        <authorList>
            <person name="Oliw E.H."/>
        </authorList>
    </citation>
    <scope>NUCLEOTIDE SEQUENCE [LARGE SCALE GENOMIC DNA]</scope>
    <source>
        <strain evidence="2">LMG 27134</strain>
    </source>
</reference>
<dbReference type="CDD" id="cd00761">
    <property type="entry name" value="Glyco_tranf_GTA_type"/>
    <property type="match status" value="1"/>
</dbReference>
<dbReference type="PANTHER" id="PTHR43685:SF2">
    <property type="entry name" value="GLYCOSYLTRANSFERASE 2-LIKE DOMAIN-CONTAINING PROTEIN"/>
    <property type="match status" value="1"/>
</dbReference>
<accession>A0A158FUJ5</accession>
<keyword evidence="2" id="KW-0808">Transferase</keyword>
<gene>
    <name evidence="2" type="ORF">AWB69_01636</name>
</gene>
<dbReference type="OrthoDB" id="3180470at2"/>
<dbReference type="SUPFAM" id="SSF53448">
    <property type="entry name" value="Nucleotide-diphospho-sugar transferases"/>
    <property type="match status" value="1"/>
</dbReference>
<dbReference type="InterPro" id="IPR029044">
    <property type="entry name" value="Nucleotide-diphossugar_trans"/>
</dbReference>
<dbReference type="AlphaFoldDB" id="A0A158FUJ5"/>
<organism evidence="2 3">
    <name type="scientific">Caballeronia udeis</name>
    <dbReference type="NCBI Taxonomy" id="1232866"/>
    <lineage>
        <taxon>Bacteria</taxon>
        <taxon>Pseudomonadati</taxon>
        <taxon>Pseudomonadota</taxon>
        <taxon>Betaproteobacteria</taxon>
        <taxon>Burkholderiales</taxon>
        <taxon>Burkholderiaceae</taxon>
        <taxon>Caballeronia</taxon>
    </lineage>
</organism>
<name>A0A158FUJ5_9BURK</name>
<evidence type="ECO:0000259" key="1">
    <source>
        <dbReference type="Pfam" id="PF00535"/>
    </source>
</evidence>
<dbReference type="Proteomes" id="UP000054683">
    <property type="component" value="Unassembled WGS sequence"/>
</dbReference>
<proteinExistence type="predicted"/>
<dbReference type="RefSeq" id="WP_062084027.1">
    <property type="nucleotide sequence ID" value="NZ_FCOK02000007.1"/>
</dbReference>
<dbReference type="EMBL" id="FCOK02000007">
    <property type="protein sequence ID" value="SAL23357.1"/>
    <property type="molecule type" value="Genomic_DNA"/>
</dbReference>
<feature type="domain" description="Glycosyltransferase 2-like" evidence="1">
    <location>
        <begin position="17"/>
        <end position="140"/>
    </location>
</feature>
<evidence type="ECO:0000313" key="3">
    <source>
        <dbReference type="Proteomes" id="UP000054683"/>
    </source>
</evidence>
<dbReference type="Pfam" id="PF00535">
    <property type="entry name" value="Glycos_transf_2"/>
    <property type="match status" value="1"/>
</dbReference>
<dbReference type="InterPro" id="IPR050834">
    <property type="entry name" value="Glycosyltransf_2"/>
</dbReference>
<dbReference type="InterPro" id="IPR001173">
    <property type="entry name" value="Glyco_trans_2-like"/>
</dbReference>
<dbReference type="PANTHER" id="PTHR43685">
    <property type="entry name" value="GLYCOSYLTRANSFERASE"/>
    <property type="match status" value="1"/>
</dbReference>
<dbReference type="GO" id="GO:0016740">
    <property type="term" value="F:transferase activity"/>
    <property type="evidence" value="ECO:0007669"/>
    <property type="project" value="UniProtKB-KW"/>
</dbReference>
<protein>
    <submittedName>
        <fullName evidence="2">Transferase</fullName>
    </submittedName>
</protein>
<evidence type="ECO:0000313" key="2">
    <source>
        <dbReference type="EMBL" id="SAL23357.1"/>
    </source>
</evidence>
<sequence length="319" mass="35737">MVTAVHQPSPSDAPRFSVCICTRNRPGDLARALRSVEASTYPAHQVVVSDDSTDTLTREMIAADFPRVVFLEGPRRGLGANRNCALDAVTGTHVAFIDDDATLSTDFLAHMAESLKHGGQHPEKLIVTGYELNRGERVYANATTFLGFQSRPYQAGDHHGTVVINSAVFPAWLFKMIRFDEHLVYGYDEVDIVMRATLQGKCVVRLLPEVFNSHFPSTVNRDYYAAFLEASRIYVTHKRYRWFERNRPKAALFLTLAVGHNLLHNLRAHGPKGLALSARTVSRAIAYIRRYTPEGLALQHEDHRTRTHLSSDLGSRSLP</sequence>